<dbReference type="InterPro" id="IPR036700">
    <property type="entry name" value="BOBF_sf"/>
</dbReference>
<dbReference type="PANTHER" id="PTHR36571">
    <property type="entry name" value="PROTEIN YGIW"/>
    <property type="match status" value="1"/>
</dbReference>
<keyword evidence="1 2" id="KW-0732">Signal</keyword>
<feature type="chain" id="PRO_5003846538" evidence="2">
    <location>
        <begin position="20"/>
        <end position="125"/>
    </location>
</feature>
<dbReference type="Gene3D" id="2.40.50.200">
    <property type="entry name" value="Bacterial OB-fold"/>
    <property type="match status" value="1"/>
</dbReference>
<name>K1JTV9_9BURK</name>
<dbReference type="Proteomes" id="UP000005835">
    <property type="component" value="Unassembled WGS sequence"/>
</dbReference>
<dbReference type="InterPro" id="IPR005220">
    <property type="entry name" value="CarO-like"/>
</dbReference>
<proteinExistence type="predicted"/>
<dbReference type="SUPFAM" id="SSF101756">
    <property type="entry name" value="Hypothetical protein YgiW"/>
    <property type="match status" value="1"/>
</dbReference>
<feature type="signal peptide" evidence="2">
    <location>
        <begin position="1"/>
        <end position="19"/>
    </location>
</feature>
<sequence>MKKTLAALAGALVALPVLAAGPQGFAAAPQAQGPKGFDTEPATTVAAVLESGKDHQIVTLRGKFTEHVRGDKYVFTDDKGASIRAELDHDRDWSMITKDAPVEIRAEVDKDWTEIELDVLSAKPL</sequence>
<evidence type="ECO:0000313" key="3">
    <source>
        <dbReference type="EMBL" id="EKB31122.1"/>
    </source>
</evidence>
<protein>
    <submittedName>
        <fullName evidence="3">TIGR00156 family protein</fullName>
    </submittedName>
</protein>
<evidence type="ECO:0000313" key="4">
    <source>
        <dbReference type="Proteomes" id="UP000005835"/>
    </source>
</evidence>
<dbReference type="eggNOG" id="COG3111">
    <property type="taxonomic scope" value="Bacteria"/>
</dbReference>
<dbReference type="NCBIfam" id="NF033674">
    <property type="entry name" value="stress_OB_fold"/>
    <property type="match status" value="1"/>
</dbReference>
<comment type="caution">
    <text evidence="3">The sequence shown here is derived from an EMBL/GenBank/DDBJ whole genome shotgun (WGS) entry which is preliminary data.</text>
</comment>
<dbReference type="Pfam" id="PF04076">
    <property type="entry name" value="BOF"/>
    <property type="match status" value="1"/>
</dbReference>
<dbReference type="RefSeq" id="WP_005435150.1">
    <property type="nucleotide sequence ID" value="NZ_JH815516.1"/>
</dbReference>
<accession>K1JTV9</accession>
<dbReference type="PATRIC" id="fig|742823.3.peg.1219"/>
<gene>
    <name evidence="3" type="ORF">HMPREF9465_01227</name>
</gene>
<dbReference type="AlphaFoldDB" id="K1JTV9"/>
<dbReference type="STRING" id="742823.HMPREF9465_01227"/>
<dbReference type="HOGENOM" id="CLU_118907_3_0_4"/>
<reference evidence="3 4" key="1">
    <citation type="submission" date="2012-05" db="EMBL/GenBank/DDBJ databases">
        <title>The Genome Sequence of Sutterella wadsworthensis 2_1_59BFAA.</title>
        <authorList>
            <consortium name="The Broad Institute Genome Sequencing Platform"/>
            <person name="Earl A."/>
            <person name="Ward D."/>
            <person name="Feldgarden M."/>
            <person name="Gevers D."/>
            <person name="Daigneault M."/>
            <person name="Strauss J."/>
            <person name="Allen-Vercoe E."/>
            <person name="Walker B."/>
            <person name="Young S.K."/>
            <person name="Zeng Q."/>
            <person name="Gargeya S."/>
            <person name="Fitzgerald M."/>
            <person name="Haas B."/>
            <person name="Abouelleil A."/>
            <person name="Alvarado L."/>
            <person name="Arachchi H.M."/>
            <person name="Berlin A.M."/>
            <person name="Chapman S.B."/>
            <person name="Goldberg J."/>
            <person name="Griggs A."/>
            <person name="Gujja S."/>
            <person name="Hansen M."/>
            <person name="Howarth C."/>
            <person name="Imamovic A."/>
            <person name="Larimer J."/>
            <person name="McCowen C."/>
            <person name="Montmayeur A."/>
            <person name="Murphy C."/>
            <person name="Neiman D."/>
            <person name="Pearson M."/>
            <person name="Priest M."/>
            <person name="Roberts A."/>
            <person name="Saif S."/>
            <person name="Shea T."/>
            <person name="Sisk P."/>
            <person name="Sykes S."/>
            <person name="Wortman J."/>
            <person name="Nusbaum C."/>
            <person name="Birren B."/>
        </authorList>
    </citation>
    <scope>NUCLEOTIDE SEQUENCE [LARGE SCALE GENOMIC DNA]</scope>
    <source>
        <strain evidence="3 4">2_1_59BFAA</strain>
    </source>
</reference>
<organism evidence="3 4">
    <name type="scientific">Sutterella wadsworthensis 2_1_59BFAA</name>
    <dbReference type="NCBI Taxonomy" id="742823"/>
    <lineage>
        <taxon>Bacteria</taxon>
        <taxon>Pseudomonadati</taxon>
        <taxon>Pseudomonadota</taxon>
        <taxon>Betaproteobacteria</taxon>
        <taxon>Burkholderiales</taxon>
        <taxon>Sutterellaceae</taxon>
        <taxon>Sutterella</taxon>
    </lineage>
</organism>
<dbReference type="PANTHER" id="PTHR36571:SF1">
    <property type="entry name" value="PROTEIN YGIW"/>
    <property type="match status" value="1"/>
</dbReference>
<keyword evidence="4" id="KW-1185">Reference proteome</keyword>
<dbReference type="EMBL" id="ADMG01000031">
    <property type="protein sequence ID" value="EKB31122.1"/>
    <property type="molecule type" value="Genomic_DNA"/>
</dbReference>
<evidence type="ECO:0000256" key="1">
    <source>
        <dbReference type="ARBA" id="ARBA00022729"/>
    </source>
</evidence>
<dbReference type="OrthoDB" id="6650354at2"/>
<evidence type="ECO:0000256" key="2">
    <source>
        <dbReference type="SAM" id="SignalP"/>
    </source>
</evidence>